<accession>A0ABV0B7A6</accession>
<gene>
    <name evidence="2" type="ORF">TPR58_06255</name>
</gene>
<sequence>MTIGRTRRRAVAAAQSDNRPFARTDESDLRSDDPALPGRARDLIRVGEIGIAGGDHAALLRFFHPDFRFHGPAGAELGRDQLLGYFAACRDAFDGFAVTRQMLLSDGGDHLAARTRFAGTFAHRFTGLGEPIEPNGRPFEYRLLNIFRYAPAGQLIEEWAQYDTRSFIDQLRRPA</sequence>
<dbReference type="InterPro" id="IPR009959">
    <property type="entry name" value="Cyclase_SnoaL-like"/>
</dbReference>
<protein>
    <submittedName>
        <fullName evidence="2">Ester cyclase</fullName>
    </submittedName>
</protein>
<organism evidence="2 3">
    <name type="scientific">Sphingomonas rustica</name>
    <dbReference type="NCBI Taxonomy" id="3103142"/>
    <lineage>
        <taxon>Bacteria</taxon>
        <taxon>Pseudomonadati</taxon>
        <taxon>Pseudomonadota</taxon>
        <taxon>Alphaproteobacteria</taxon>
        <taxon>Sphingomonadales</taxon>
        <taxon>Sphingomonadaceae</taxon>
        <taxon>Sphingomonas</taxon>
    </lineage>
</organism>
<dbReference type="Proteomes" id="UP001427805">
    <property type="component" value="Unassembled WGS sequence"/>
</dbReference>
<reference evidence="2 3" key="1">
    <citation type="submission" date="2024-05" db="EMBL/GenBank/DDBJ databases">
        <title>Sphingomonas sp. HF-S3 16S ribosomal RNA gene Genome sequencing and assembly.</title>
        <authorList>
            <person name="Lee H."/>
        </authorList>
    </citation>
    <scope>NUCLEOTIDE SEQUENCE [LARGE SCALE GENOMIC DNA]</scope>
    <source>
        <strain evidence="2 3">HF-S3</strain>
    </source>
</reference>
<dbReference type="Pfam" id="PF07366">
    <property type="entry name" value="SnoaL"/>
    <property type="match status" value="1"/>
</dbReference>
<dbReference type="RefSeq" id="WP_346245762.1">
    <property type="nucleotide sequence ID" value="NZ_JBDIZK010000003.1"/>
</dbReference>
<evidence type="ECO:0000313" key="2">
    <source>
        <dbReference type="EMBL" id="MEN3746761.1"/>
    </source>
</evidence>
<name>A0ABV0B7A6_9SPHN</name>
<dbReference type="EMBL" id="JBDIZK010000003">
    <property type="protein sequence ID" value="MEN3746761.1"/>
    <property type="molecule type" value="Genomic_DNA"/>
</dbReference>
<feature type="compositionally biased region" description="Basic and acidic residues" evidence="1">
    <location>
        <begin position="20"/>
        <end position="34"/>
    </location>
</feature>
<evidence type="ECO:0000313" key="3">
    <source>
        <dbReference type="Proteomes" id="UP001427805"/>
    </source>
</evidence>
<dbReference type="SUPFAM" id="SSF54427">
    <property type="entry name" value="NTF2-like"/>
    <property type="match status" value="1"/>
</dbReference>
<feature type="region of interest" description="Disordered" evidence="1">
    <location>
        <begin position="14"/>
        <end position="34"/>
    </location>
</feature>
<evidence type="ECO:0000256" key="1">
    <source>
        <dbReference type="SAM" id="MobiDB-lite"/>
    </source>
</evidence>
<dbReference type="InterPro" id="IPR032710">
    <property type="entry name" value="NTF2-like_dom_sf"/>
</dbReference>
<dbReference type="Gene3D" id="3.10.450.50">
    <property type="match status" value="1"/>
</dbReference>
<keyword evidence="3" id="KW-1185">Reference proteome</keyword>
<comment type="caution">
    <text evidence="2">The sequence shown here is derived from an EMBL/GenBank/DDBJ whole genome shotgun (WGS) entry which is preliminary data.</text>
</comment>
<proteinExistence type="predicted"/>